<accession>A0A669CDF9</accession>
<evidence type="ECO:0000259" key="1">
    <source>
        <dbReference type="PROSITE" id="PS50878"/>
    </source>
</evidence>
<evidence type="ECO:0000313" key="3">
    <source>
        <dbReference type="Proteomes" id="UP000005207"/>
    </source>
</evidence>
<reference evidence="2" key="3">
    <citation type="submission" date="2025-09" db="UniProtKB">
        <authorList>
            <consortium name="Ensembl"/>
        </authorList>
    </citation>
    <scope>IDENTIFICATION</scope>
</reference>
<keyword evidence="3" id="KW-1185">Reference proteome</keyword>
<reference evidence="3" key="1">
    <citation type="submission" date="2012-01" db="EMBL/GenBank/DDBJ databases">
        <title>The Genome Sequence of Oreochromis niloticus (Nile Tilapia).</title>
        <authorList>
            <consortium name="Broad Institute Genome Assembly Team"/>
            <consortium name="Broad Institute Sequencing Platform"/>
            <person name="Di Palma F."/>
            <person name="Johnson J."/>
            <person name="Lander E.S."/>
            <person name="Lindblad-Toh K."/>
        </authorList>
    </citation>
    <scope>NUCLEOTIDE SEQUENCE [LARGE SCALE GENOMIC DNA]</scope>
</reference>
<dbReference type="AlphaFoldDB" id="A0A669CDF9"/>
<dbReference type="PROSITE" id="PS50878">
    <property type="entry name" value="RT_POL"/>
    <property type="match status" value="1"/>
</dbReference>
<dbReference type="InterPro" id="IPR043502">
    <property type="entry name" value="DNA/RNA_pol_sf"/>
</dbReference>
<dbReference type="InterPro" id="IPR000477">
    <property type="entry name" value="RT_dom"/>
</dbReference>
<sequence>MKNMWTVLNNIVNKGTKGLEYPNNFQIQNTTTSDIKQIANGFNDFVLDVGPGLAKEIVKTGHPPKTKTINVANSMFMRGVDEKEIMDVVTSFNSKKSTDCDGIDMHLIKDIFGCIVKPFTYICNLSLQSGLFPDKMKIAKVVQIYKAGDKHLLTNYRPISLLPQFSKILEQIFYNRLYDFIIKSNVLYEQQYGFRPKRTTTHALMEFIDTVTTAIENKKYAVGVFLDLKKAFDTVDHSLLLNKLCTYGVRGLALSWVNSYLTNRKQFTQINAMESELKPVVCGVPQGSVLGPLLFILYINEICAISKSLKIILFADDTNLLCCGSNLEQLLNELENELNNLKTWFDHNKLTLNLSKTKFIIFGNRTYSTNSKLTINNTELDRVSEIKFLGVIIHHKLSWIPHITHIKGKISKSLAILYKVKDLINQTSLYTLYCSIILLYMTYCVEVWGNTYKTHTYPIYILQKRAIRIINKATSREPSNPLFIKLNILKFKDLVDLRTAQTMYKAANKSLPHNIQNLFQIRPNTHDLRGILMFSKSVVRTNVKYQSITVRGVSVWNTCTDEIKTSTSIQKFT</sequence>
<protein>
    <recommendedName>
        <fullName evidence="1">Reverse transcriptase domain-containing protein</fullName>
    </recommendedName>
</protein>
<proteinExistence type="predicted"/>
<evidence type="ECO:0000313" key="2">
    <source>
        <dbReference type="Ensembl" id="ENSONIP00000044881.1"/>
    </source>
</evidence>
<dbReference type="InParanoid" id="A0A669CDF9"/>
<organism evidence="2 3">
    <name type="scientific">Oreochromis niloticus</name>
    <name type="common">Nile tilapia</name>
    <name type="synonym">Tilapia nilotica</name>
    <dbReference type="NCBI Taxonomy" id="8128"/>
    <lineage>
        <taxon>Eukaryota</taxon>
        <taxon>Metazoa</taxon>
        <taxon>Chordata</taxon>
        <taxon>Craniata</taxon>
        <taxon>Vertebrata</taxon>
        <taxon>Euteleostomi</taxon>
        <taxon>Actinopterygii</taxon>
        <taxon>Neopterygii</taxon>
        <taxon>Teleostei</taxon>
        <taxon>Neoteleostei</taxon>
        <taxon>Acanthomorphata</taxon>
        <taxon>Ovalentaria</taxon>
        <taxon>Cichlomorphae</taxon>
        <taxon>Cichliformes</taxon>
        <taxon>Cichlidae</taxon>
        <taxon>African cichlids</taxon>
        <taxon>Pseudocrenilabrinae</taxon>
        <taxon>Oreochromini</taxon>
        <taxon>Oreochromis</taxon>
    </lineage>
</organism>
<dbReference type="Ensembl" id="ENSONIT00000046408.1">
    <property type="protein sequence ID" value="ENSONIP00000044881.1"/>
    <property type="gene ID" value="ENSONIG00000027594.1"/>
</dbReference>
<dbReference type="PANTHER" id="PTHR33332">
    <property type="entry name" value="REVERSE TRANSCRIPTASE DOMAIN-CONTAINING PROTEIN"/>
    <property type="match status" value="1"/>
</dbReference>
<name>A0A669CDF9_ORENI</name>
<reference evidence="2" key="2">
    <citation type="submission" date="2025-08" db="UniProtKB">
        <authorList>
            <consortium name="Ensembl"/>
        </authorList>
    </citation>
    <scope>IDENTIFICATION</scope>
</reference>
<dbReference type="GeneTree" id="ENSGT01120000271879"/>
<dbReference type="Pfam" id="PF00078">
    <property type="entry name" value="RVT_1"/>
    <property type="match status" value="1"/>
</dbReference>
<dbReference type="OMA" id="YINEICA"/>
<dbReference type="SUPFAM" id="SSF56672">
    <property type="entry name" value="DNA/RNA polymerases"/>
    <property type="match status" value="1"/>
</dbReference>
<dbReference type="Proteomes" id="UP000005207">
    <property type="component" value="Linkage group LG23"/>
</dbReference>
<feature type="domain" description="Reverse transcriptase" evidence="1">
    <location>
        <begin position="125"/>
        <end position="393"/>
    </location>
</feature>
<dbReference type="CDD" id="cd01650">
    <property type="entry name" value="RT_nLTR_like"/>
    <property type="match status" value="1"/>
</dbReference>